<dbReference type="AlphaFoldDB" id="A0A845DXB3"/>
<comment type="caution">
    <text evidence="2">The sequence shown here is derived from an EMBL/GenBank/DDBJ whole genome shotgun (WGS) entry which is preliminary data.</text>
</comment>
<keyword evidence="1" id="KW-1005">Bacterial flagellum biogenesis</keyword>
<evidence type="ECO:0000313" key="2">
    <source>
        <dbReference type="EMBL" id="MYL20942.1"/>
    </source>
</evidence>
<dbReference type="Pfam" id="PF05130">
    <property type="entry name" value="FlgN"/>
    <property type="match status" value="1"/>
</dbReference>
<protein>
    <submittedName>
        <fullName evidence="2">Flagellar protein FlgN</fullName>
    </submittedName>
</protein>
<evidence type="ECO:0000313" key="3">
    <source>
        <dbReference type="Proteomes" id="UP000460949"/>
    </source>
</evidence>
<dbReference type="Gene3D" id="1.20.58.300">
    <property type="entry name" value="FlgN-like"/>
    <property type="match status" value="1"/>
</dbReference>
<reference evidence="2 3" key="1">
    <citation type="submission" date="2019-11" db="EMBL/GenBank/DDBJ databases">
        <title>Genome sequences of 17 halophilic strains isolated from different environments.</title>
        <authorList>
            <person name="Furrow R.E."/>
        </authorList>
    </citation>
    <scope>NUCLEOTIDE SEQUENCE [LARGE SCALE GENOMIC DNA]</scope>
    <source>
        <strain evidence="2 3">22511_23_Filter</strain>
    </source>
</reference>
<dbReference type="RefSeq" id="WP_160838187.1">
    <property type="nucleotide sequence ID" value="NZ_WMET01000003.1"/>
</dbReference>
<keyword evidence="2" id="KW-0282">Flagellum</keyword>
<gene>
    <name evidence="2" type="ORF">GLW04_13645</name>
</gene>
<keyword evidence="2" id="KW-0966">Cell projection</keyword>
<dbReference type="InterPro" id="IPR007809">
    <property type="entry name" value="FlgN-like"/>
</dbReference>
<dbReference type="InterPro" id="IPR036679">
    <property type="entry name" value="FlgN-like_sf"/>
</dbReference>
<dbReference type="SUPFAM" id="SSF140566">
    <property type="entry name" value="FlgN-like"/>
    <property type="match status" value="1"/>
</dbReference>
<keyword evidence="2" id="KW-0969">Cilium</keyword>
<organism evidence="2 3">
    <name type="scientific">Halobacillus litoralis</name>
    <dbReference type="NCBI Taxonomy" id="45668"/>
    <lineage>
        <taxon>Bacteria</taxon>
        <taxon>Bacillati</taxon>
        <taxon>Bacillota</taxon>
        <taxon>Bacilli</taxon>
        <taxon>Bacillales</taxon>
        <taxon>Bacillaceae</taxon>
        <taxon>Halobacillus</taxon>
    </lineage>
</organism>
<sequence length="160" mass="18349">MTIDTMTILMNKLTQLHKSLLTVSQAKTEALKHNGIEEMQKLLQQERKHVQAVKQIEKQRAEAAAEWFEEQGYTGQEQTVSAMLELLSGEEKEELQRAYEALIFVLSDLKQQEALNGELIQQSMQFIHLSLNTLEPSIQSMNYGNQRQEAPKRSLFDSKA</sequence>
<dbReference type="GO" id="GO:0044780">
    <property type="term" value="P:bacterial-type flagellum assembly"/>
    <property type="evidence" value="ECO:0007669"/>
    <property type="project" value="InterPro"/>
</dbReference>
<proteinExistence type="predicted"/>
<evidence type="ECO:0000256" key="1">
    <source>
        <dbReference type="ARBA" id="ARBA00022795"/>
    </source>
</evidence>
<accession>A0A845DXB3</accession>
<name>A0A845DXB3_9BACI</name>
<dbReference type="EMBL" id="WMET01000003">
    <property type="protein sequence ID" value="MYL20942.1"/>
    <property type="molecule type" value="Genomic_DNA"/>
</dbReference>
<dbReference type="Proteomes" id="UP000460949">
    <property type="component" value="Unassembled WGS sequence"/>
</dbReference>